<dbReference type="Proteomes" id="UP000887458">
    <property type="component" value="Unassembled WGS sequence"/>
</dbReference>
<reference evidence="1 2" key="1">
    <citation type="journal article" date="2018" name="J. Allergy Clin. Immunol.">
        <title>High-quality assembly of Dermatophagoides pteronyssinus genome and transcriptome reveals a wide range of novel allergens.</title>
        <authorList>
            <person name="Liu X.Y."/>
            <person name="Yang K.Y."/>
            <person name="Wang M.Q."/>
            <person name="Kwok J.S."/>
            <person name="Zeng X."/>
            <person name="Yang Z."/>
            <person name="Xiao X.J."/>
            <person name="Lau C.P."/>
            <person name="Li Y."/>
            <person name="Huang Z.M."/>
            <person name="Ba J.G."/>
            <person name="Yim A.K."/>
            <person name="Ouyang C.Y."/>
            <person name="Ngai S.M."/>
            <person name="Chan T.F."/>
            <person name="Leung E.L."/>
            <person name="Liu L."/>
            <person name="Liu Z.G."/>
            <person name="Tsui S.K."/>
        </authorList>
    </citation>
    <scope>NUCLEOTIDE SEQUENCE [LARGE SCALE GENOMIC DNA]</scope>
    <source>
        <strain evidence="1">Derp</strain>
    </source>
</reference>
<dbReference type="EMBL" id="NJHN03000022">
    <property type="protein sequence ID" value="KAH9425165.1"/>
    <property type="molecule type" value="Genomic_DNA"/>
</dbReference>
<gene>
    <name evidence="1" type="ORF">DERP_015075</name>
</gene>
<proteinExistence type="predicted"/>
<evidence type="ECO:0000313" key="1">
    <source>
        <dbReference type="EMBL" id="KAH9425165.1"/>
    </source>
</evidence>
<protein>
    <submittedName>
        <fullName evidence="1">Uncharacterized protein</fullName>
    </submittedName>
</protein>
<comment type="caution">
    <text evidence="1">The sequence shown here is derived from an EMBL/GenBank/DDBJ whole genome shotgun (WGS) entry which is preliminary data.</text>
</comment>
<name>A0ABQ8JRC3_DERPT</name>
<sequence length="200" mass="22360">IRYLSRSYNQQFPVFPQDFSQIIQVESIIAPKINGYGMKANTANIVPIIPIAKLLSCGSTDRNVISVSPVLAVDAIVFDNAINVIYIGKRLQSVGQRPDVRKIPRFIESFLINFSIIPQLHDQNCGVGHCKNIPPKIANDDNNSTKTTKIAILRAFGRNLRMIIPPAIVPIAIVKTEAAPKSKKNVYTFKIYLNNRKIYL</sequence>
<feature type="non-terminal residue" evidence="1">
    <location>
        <position position="1"/>
    </location>
</feature>
<accession>A0ABQ8JRC3</accession>
<reference evidence="1 2" key="2">
    <citation type="journal article" date="2022" name="Mol. Biol. Evol.">
        <title>Comparative Genomics Reveals Insights into the Divergent Evolution of Astigmatic Mites and Household Pest Adaptations.</title>
        <authorList>
            <person name="Xiong Q."/>
            <person name="Wan A.T."/>
            <person name="Liu X."/>
            <person name="Fung C.S."/>
            <person name="Xiao X."/>
            <person name="Malainual N."/>
            <person name="Hou J."/>
            <person name="Wang L."/>
            <person name="Wang M."/>
            <person name="Yang K.Y."/>
            <person name="Cui Y."/>
            <person name="Leung E.L."/>
            <person name="Nong W."/>
            <person name="Shin S.K."/>
            <person name="Au S.W."/>
            <person name="Jeong K.Y."/>
            <person name="Chew F.T."/>
            <person name="Hui J.H."/>
            <person name="Leung T.F."/>
            <person name="Tungtrongchitr A."/>
            <person name="Zhong N."/>
            <person name="Liu Z."/>
            <person name="Tsui S.K."/>
        </authorList>
    </citation>
    <scope>NUCLEOTIDE SEQUENCE [LARGE SCALE GENOMIC DNA]</scope>
    <source>
        <strain evidence="1">Derp</strain>
    </source>
</reference>
<keyword evidence="2" id="KW-1185">Reference proteome</keyword>
<evidence type="ECO:0000313" key="2">
    <source>
        <dbReference type="Proteomes" id="UP000887458"/>
    </source>
</evidence>
<organism evidence="1 2">
    <name type="scientific">Dermatophagoides pteronyssinus</name>
    <name type="common">European house dust mite</name>
    <dbReference type="NCBI Taxonomy" id="6956"/>
    <lineage>
        <taxon>Eukaryota</taxon>
        <taxon>Metazoa</taxon>
        <taxon>Ecdysozoa</taxon>
        <taxon>Arthropoda</taxon>
        <taxon>Chelicerata</taxon>
        <taxon>Arachnida</taxon>
        <taxon>Acari</taxon>
        <taxon>Acariformes</taxon>
        <taxon>Sarcoptiformes</taxon>
        <taxon>Astigmata</taxon>
        <taxon>Psoroptidia</taxon>
        <taxon>Analgoidea</taxon>
        <taxon>Pyroglyphidae</taxon>
        <taxon>Dermatophagoidinae</taxon>
        <taxon>Dermatophagoides</taxon>
    </lineage>
</organism>